<evidence type="ECO:0000313" key="5">
    <source>
        <dbReference type="Proteomes" id="UP000285655"/>
    </source>
</evidence>
<dbReference type="InterPro" id="IPR003961">
    <property type="entry name" value="FN3_dom"/>
</dbReference>
<organism evidence="4 5">
    <name type="scientific">candidate division WS5 bacterium</name>
    <dbReference type="NCBI Taxonomy" id="2093353"/>
    <lineage>
        <taxon>Bacteria</taxon>
        <taxon>candidate division WS5</taxon>
    </lineage>
</organism>
<name>A0A419DFL3_9BACT</name>
<dbReference type="InterPro" id="IPR013783">
    <property type="entry name" value="Ig-like_fold"/>
</dbReference>
<dbReference type="InterPro" id="IPR039331">
    <property type="entry name" value="PAPs-like"/>
</dbReference>
<comment type="caution">
    <text evidence="4">The sequence shown here is derived from an EMBL/GenBank/DDBJ whole genome shotgun (WGS) entry which is preliminary data.</text>
</comment>
<dbReference type="PROSITE" id="PS50853">
    <property type="entry name" value="FN3"/>
    <property type="match status" value="4"/>
</dbReference>
<evidence type="ECO:0000259" key="3">
    <source>
        <dbReference type="PROSITE" id="PS50853"/>
    </source>
</evidence>
<dbReference type="PANTHER" id="PTHR22953:SF153">
    <property type="entry name" value="PURPLE ACID PHOSPHATASE"/>
    <property type="match status" value="1"/>
</dbReference>
<evidence type="ECO:0000313" key="4">
    <source>
        <dbReference type="EMBL" id="RJO61919.1"/>
    </source>
</evidence>
<feature type="domain" description="Fibronectin type-III" evidence="3">
    <location>
        <begin position="417"/>
        <end position="512"/>
    </location>
</feature>
<accession>A0A419DFL3</accession>
<feature type="domain" description="Fibronectin type-III" evidence="3">
    <location>
        <begin position="308"/>
        <end position="412"/>
    </location>
</feature>
<dbReference type="CDD" id="cd00063">
    <property type="entry name" value="FN3"/>
    <property type="match status" value="1"/>
</dbReference>
<keyword evidence="1" id="KW-0732">Signal</keyword>
<gene>
    <name evidence="4" type="ORF">C4544_01385</name>
</gene>
<protein>
    <recommendedName>
        <fullName evidence="3">Fibronectin type-III domain-containing protein</fullName>
    </recommendedName>
</protein>
<reference evidence="4 5" key="1">
    <citation type="journal article" date="2017" name="ISME J.">
        <title>Energy and carbon metabolisms in a deep terrestrial subsurface fluid microbial community.</title>
        <authorList>
            <person name="Momper L."/>
            <person name="Jungbluth S.P."/>
            <person name="Lee M.D."/>
            <person name="Amend J.P."/>
        </authorList>
    </citation>
    <scope>NUCLEOTIDE SEQUENCE [LARGE SCALE GENOMIC DNA]</scope>
    <source>
        <strain evidence="4">SURF_29</strain>
    </source>
</reference>
<dbReference type="Gene3D" id="2.60.40.380">
    <property type="entry name" value="Purple acid phosphatase-like, N-terminal"/>
    <property type="match status" value="1"/>
</dbReference>
<feature type="domain" description="Fibronectin type-III" evidence="3">
    <location>
        <begin position="514"/>
        <end position="601"/>
    </location>
</feature>
<sequence>MCYAVGSSGTIRKTVDGGATAWTGQTSGTTAYLLEISCIDSVTCYVVGYSGTIRKTVDGGATAWTGTTSGTTEILSGIDCPNNLVCYAVGQNGTIRKTTDGGTTPWTAQTPGDPTAFLTSVACQSADTCITVGLWGGGDIFKTINGGQSWSGFETGHQLWSLDCPAANKCYTGGSQYYLKTIDGTNWFTTHYQPTPTLAPNIAQDYSVITGFKETLDGTSTGTIYYQLSNDDGATWYWYDGTSWSVAPDITHRNTSASINQNIPDFTGSYGSGTGKFKWRAIFYGSSVTDLQKLDSIQVAIRGSAPNKPESLTISDVSNRDKEVWALALSWDSPVPNGTEINFFKIERSDNGGPWTEVGTTNDGTKRAYAEVVPSSDVTYSYRVRSVDHDEIGGIYNDESEPSNVVSMTPTGKYSSPPNLLGTPSANVTATTANISWSTDRVSSSTAKYGIDTGYGLIASDNQTEVTSHSVSLKGLIPGTTYHYKIQSLDPERTYGDDAYYTSDYTFTTSLAAEISDLKVTDIRSDSALLSWQTTGDMGATIHYGKTAEYGSTMSASSGTSHSVRLTGLQDSTTYHLKVIGTDSGGNLVQSDDYSFETLAFPRISNIRFEKVEDKPTSTLKVTWDTNVPTSSVVEYMDPDGTSQEVAEYQMVTRHEIIVSGLKDKTEYILLAKGRDAFGNEASSGRQKITTEIDTRPPEISEITTETSVTGYGSSAKSQMIVSWRTDEPATSQVQYSRDGSETNLKEMTQEDAFLTSSHAVVISGLEPSSPYYFRVISKDKAENESKSEIKSALTDQVRPSVFDIIIESFKSSFDWLFGIKRFK</sequence>
<feature type="region of interest" description="Disordered" evidence="2">
    <location>
        <begin position="393"/>
        <end position="419"/>
    </location>
</feature>
<dbReference type="Proteomes" id="UP000285655">
    <property type="component" value="Unassembled WGS sequence"/>
</dbReference>
<feature type="domain" description="Fibronectin type-III" evidence="3">
    <location>
        <begin position="705"/>
        <end position="798"/>
    </location>
</feature>
<dbReference type="PANTHER" id="PTHR22953">
    <property type="entry name" value="ACID PHOSPHATASE RELATED"/>
    <property type="match status" value="1"/>
</dbReference>
<dbReference type="Gene3D" id="2.60.40.10">
    <property type="entry name" value="Immunoglobulins"/>
    <property type="match status" value="3"/>
</dbReference>
<dbReference type="SMART" id="SM00060">
    <property type="entry name" value="FN3"/>
    <property type="match status" value="5"/>
</dbReference>
<dbReference type="SUPFAM" id="SSF110296">
    <property type="entry name" value="Oligoxyloglucan reducing end-specific cellobiohydrolase"/>
    <property type="match status" value="1"/>
</dbReference>
<dbReference type="InterPro" id="IPR008963">
    <property type="entry name" value="Purple_acid_Pase-like_N"/>
</dbReference>
<feature type="compositionally biased region" description="Polar residues" evidence="2">
    <location>
        <begin position="402"/>
        <end position="419"/>
    </location>
</feature>
<evidence type="ECO:0000256" key="1">
    <source>
        <dbReference type="ARBA" id="ARBA00022729"/>
    </source>
</evidence>
<dbReference type="GO" id="GO:0046872">
    <property type="term" value="F:metal ion binding"/>
    <property type="evidence" value="ECO:0007669"/>
    <property type="project" value="InterPro"/>
</dbReference>
<dbReference type="Pfam" id="PF16656">
    <property type="entry name" value="Pur_ac_phosph_N"/>
    <property type="match status" value="2"/>
</dbReference>
<proteinExistence type="predicted"/>
<evidence type="ECO:0000256" key="2">
    <source>
        <dbReference type="SAM" id="MobiDB-lite"/>
    </source>
</evidence>
<dbReference type="GO" id="GO:0003993">
    <property type="term" value="F:acid phosphatase activity"/>
    <property type="evidence" value="ECO:0007669"/>
    <property type="project" value="InterPro"/>
</dbReference>
<dbReference type="InterPro" id="IPR015914">
    <property type="entry name" value="PAPs_N"/>
</dbReference>
<dbReference type="AlphaFoldDB" id="A0A419DFL3"/>
<dbReference type="EMBL" id="QZJW01000007">
    <property type="protein sequence ID" value="RJO61919.1"/>
    <property type="molecule type" value="Genomic_DNA"/>
</dbReference>
<dbReference type="InterPro" id="IPR036116">
    <property type="entry name" value="FN3_sf"/>
</dbReference>
<dbReference type="SUPFAM" id="SSF49363">
    <property type="entry name" value="Purple acid phosphatase, N-terminal domain"/>
    <property type="match status" value="1"/>
</dbReference>
<dbReference type="SUPFAM" id="SSF49265">
    <property type="entry name" value="Fibronectin type III"/>
    <property type="match status" value="2"/>
</dbReference>